<protein>
    <submittedName>
        <fullName evidence="2">Uncharacterized protein</fullName>
    </submittedName>
</protein>
<feature type="compositionally biased region" description="Low complexity" evidence="1">
    <location>
        <begin position="204"/>
        <end position="215"/>
    </location>
</feature>
<sequence>MEDQFLSSLCIDPGSYCSFSEQRKALEQCKALQRTIPLDCNTYIHLVVPILTHWVAVQVAIYPFTLESFPGQTFFSSNLRYGPCCRQIDNSDTFNVVRSTVQNVVDCFYRPVCWNYTLSQCCALDGTNNIDNEQCVPTAKSKFQAYVKSAYNTSRNFSRDNQSTAESLAHDCSTLASSFPHNRLALVRSSDVGWSINIASRLAPTNSTNTNPTNTEAPFPQGQPTSIDAYNILDGASNSTCRALHSSSASLKRRLGDTTPREDFSATGLSAKRQRNSKEDMDAQLIKNTVDWLTQGLNTLSLQNLPSLATMSDIAPIQPKEGPHSYTRYLWACADEVESVSATINWSLRYLAACSSLVDVVFGSSTCDMDSQSIKVGRHRHTIQQWRFFAEIINSITNYMLPSWKNEAYLIYSVFADRGHILSSVARLSKERRMAFVSGVVNALQRLPTPTKIEGATLFNPVEVLGRLPLGRSYEDICRAIGLPLAITHRTIENGGSSVISNIGTLCHRLNDCHIALTTLHAKWNSRLISIPCAVSATNQATYPRLPLTIRNQTNLAHTQVQTSVGSENCNDSMTENETEGRVDAIQNTHLSVTEREDQVPATYASSATTVSNTFRTVKGGMSIMTVINNDQEREKVYADLTAFDNFDLPGDQYFNLGLFDNFDLGYTQGLI</sequence>
<proteinExistence type="predicted"/>
<dbReference type="AlphaFoldDB" id="A0A8H4W5G7"/>
<feature type="region of interest" description="Disordered" evidence="1">
    <location>
        <begin position="252"/>
        <end position="279"/>
    </location>
</feature>
<name>A0A8H4W5G7_9HELO</name>
<dbReference type="Proteomes" id="UP000566819">
    <property type="component" value="Unassembled WGS sequence"/>
</dbReference>
<evidence type="ECO:0000313" key="2">
    <source>
        <dbReference type="EMBL" id="KAF4634527.1"/>
    </source>
</evidence>
<dbReference type="EMBL" id="JAAMPI010000178">
    <property type="protein sequence ID" value="KAF4634527.1"/>
    <property type="molecule type" value="Genomic_DNA"/>
</dbReference>
<reference evidence="2 3" key="1">
    <citation type="submission" date="2020-03" db="EMBL/GenBank/DDBJ databases">
        <title>Draft Genome Sequence of Cudoniella acicularis.</title>
        <authorList>
            <person name="Buettner E."/>
            <person name="Kellner H."/>
        </authorList>
    </citation>
    <scope>NUCLEOTIDE SEQUENCE [LARGE SCALE GENOMIC DNA]</scope>
    <source>
        <strain evidence="2 3">DSM 108380</strain>
    </source>
</reference>
<comment type="caution">
    <text evidence="2">The sequence shown here is derived from an EMBL/GenBank/DDBJ whole genome shotgun (WGS) entry which is preliminary data.</text>
</comment>
<gene>
    <name evidence="2" type="ORF">G7Y89_g3582</name>
</gene>
<evidence type="ECO:0000256" key="1">
    <source>
        <dbReference type="SAM" id="MobiDB-lite"/>
    </source>
</evidence>
<keyword evidence="3" id="KW-1185">Reference proteome</keyword>
<evidence type="ECO:0000313" key="3">
    <source>
        <dbReference type="Proteomes" id="UP000566819"/>
    </source>
</evidence>
<organism evidence="2 3">
    <name type="scientific">Cudoniella acicularis</name>
    <dbReference type="NCBI Taxonomy" id="354080"/>
    <lineage>
        <taxon>Eukaryota</taxon>
        <taxon>Fungi</taxon>
        <taxon>Dikarya</taxon>
        <taxon>Ascomycota</taxon>
        <taxon>Pezizomycotina</taxon>
        <taxon>Leotiomycetes</taxon>
        <taxon>Helotiales</taxon>
        <taxon>Tricladiaceae</taxon>
        <taxon>Cudoniella</taxon>
    </lineage>
</organism>
<dbReference type="OrthoDB" id="3564599at2759"/>
<feature type="region of interest" description="Disordered" evidence="1">
    <location>
        <begin position="203"/>
        <end position="225"/>
    </location>
</feature>
<feature type="compositionally biased region" description="Basic and acidic residues" evidence="1">
    <location>
        <begin position="254"/>
        <end position="264"/>
    </location>
</feature>
<accession>A0A8H4W5G7</accession>